<dbReference type="InterPro" id="IPR002575">
    <property type="entry name" value="Aminoglycoside_PTrfase"/>
</dbReference>
<sequence length="266" mass="28928">MVEETVFQGGVNTVRRRGDRVNRPATAAAPAIHRLLQHLRAAGFDAAPEPFGYDDEGNEVLSYLEGDVHNALPAELRTPELLTSAAALLRRFHDASATFAPGPDDRWQLPARSPAEVVCHGDLAPYNCVVRAGRVVGFIDFDNAHPGPRVWDLAYAIYRFAPLHAPTNPDSAGSPEEQARRVAAFCRAYGVAPGAELLDTVVDRLTALLATMRQRAEAGEAASQAHIAAGHPALYEEDIRYLRAQRERLLRGFAGLHGARRTGADR</sequence>
<dbReference type="EC" id="2.7.1.95" evidence="2"/>
<feature type="domain" description="Aminoglycoside phosphotransferase" evidence="1">
    <location>
        <begin position="21"/>
        <end position="105"/>
    </location>
</feature>
<dbReference type="EMBL" id="CP012672">
    <property type="protein sequence ID" value="AUX34286.1"/>
    <property type="molecule type" value="Genomic_DNA"/>
</dbReference>
<dbReference type="AlphaFoldDB" id="A0A4P2QVT9"/>
<dbReference type="InterPro" id="IPR011009">
    <property type="entry name" value="Kinase-like_dom_sf"/>
</dbReference>
<dbReference type="GO" id="GO:0008910">
    <property type="term" value="F:kanamycin kinase activity"/>
    <property type="evidence" value="ECO:0007669"/>
    <property type="project" value="UniProtKB-EC"/>
</dbReference>
<dbReference type="RefSeq" id="WP_129577520.1">
    <property type="nucleotide sequence ID" value="NZ_CP012672.1"/>
</dbReference>
<evidence type="ECO:0000313" key="2">
    <source>
        <dbReference type="EMBL" id="AUX34286.1"/>
    </source>
</evidence>
<gene>
    <name evidence="2" type="ORF">SOCE836_064570</name>
</gene>
<reference evidence="2 3" key="1">
    <citation type="submission" date="2015-09" db="EMBL/GenBank/DDBJ databases">
        <title>Sorangium comparison.</title>
        <authorList>
            <person name="Zaburannyi N."/>
            <person name="Bunk B."/>
            <person name="Overmann J."/>
            <person name="Mueller R."/>
        </authorList>
    </citation>
    <scope>NUCLEOTIDE SEQUENCE [LARGE SCALE GENOMIC DNA]</scope>
    <source>
        <strain evidence="2 3">So ce836</strain>
    </source>
</reference>
<protein>
    <submittedName>
        <fullName evidence="2">Aminoglycoside phosphotransferase</fullName>
        <ecNumber evidence="2">2.7.1.95</ecNumber>
    </submittedName>
</protein>
<evidence type="ECO:0000259" key="1">
    <source>
        <dbReference type="Pfam" id="PF01636"/>
    </source>
</evidence>
<proteinExistence type="predicted"/>
<keyword evidence="2" id="KW-0808">Transferase</keyword>
<dbReference type="SUPFAM" id="SSF56112">
    <property type="entry name" value="Protein kinase-like (PK-like)"/>
    <property type="match status" value="1"/>
</dbReference>
<feature type="domain" description="Aminoglycoside phosphotransferase" evidence="1">
    <location>
        <begin position="109"/>
        <end position="190"/>
    </location>
</feature>
<dbReference type="Gene3D" id="3.90.1200.10">
    <property type="match status" value="1"/>
</dbReference>
<name>A0A4P2QVT9_SORCE</name>
<organism evidence="2 3">
    <name type="scientific">Sorangium cellulosum</name>
    <name type="common">Polyangium cellulosum</name>
    <dbReference type="NCBI Taxonomy" id="56"/>
    <lineage>
        <taxon>Bacteria</taxon>
        <taxon>Pseudomonadati</taxon>
        <taxon>Myxococcota</taxon>
        <taxon>Polyangia</taxon>
        <taxon>Polyangiales</taxon>
        <taxon>Polyangiaceae</taxon>
        <taxon>Sorangium</taxon>
    </lineage>
</organism>
<evidence type="ECO:0000313" key="3">
    <source>
        <dbReference type="Proteomes" id="UP000295497"/>
    </source>
</evidence>
<dbReference type="Pfam" id="PF01636">
    <property type="entry name" value="APH"/>
    <property type="match status" value="2"/>
</dbReference>
<dbReference type="Proteomes" id="UP000295497">
    <property type="component" value="Chromosome"/>
</dbReference>
<accession>A0A4P2QVT9</accession>